<evidence type="ECO:0000313" key="4">
    <source>
        <dbReference type="Proteomes" id="UP000019487"/>
    </source>
</evidence>
<dbReference type="PROSITE" id="PS00028">
    <property type="entry name" value="ZINC_FINGER_C2H2_1"/>
    <property type="match status" value="1"/>
</dbReference>
<evidence type="ECO:0000259" key="2">
    <source>
        <dbReference type="PROSITE" id="PS50157"/>
    </source>
</evidence>
<dbReference type="HOGENOM" id="CLU_1129641_0_0_1"/>
<dbReference type="EMBL" id="AYSA01000348">
    <property type="protein sequence ID" value="ESZ92975.1"/>
    <property type="molecule type" value="Genomic_DNA"/>
</dbReference>
<dbReference type="OrthoDB" id="8922241at2759"/>
<keyword evidence="1" id="KW-0862">Zinc</keyword>
<comment type="caution">
    <text evidence="3">The sequence shown here is derived from an EMBL/GenBank/DDBJ whole genome shotgun (WGS) entry which is preliminary data.</text>
</comment>
<reference evidence="3 4" key="1">
    <citation type="journal article" date="2014" name="Genome Announc.">
        <title>Draft genome sequence of Sclerotinia borealis, a psychrophilic plant pathogenic fungus.</title>
        <authorList>
            <person name="Mardanov A.V."/>
            <person name="Beletsky A.V."/>
            <person name="Kadnikov V.V."/>
            <person name="Ignatov A.N."/>
            <person name="Ravin N.V."/>
        </authorList>
    </citation>
    <scope>NUCLEOTIDE SEQUENCE [LARGE SCALE GENOMIC DNA]</scope>
    <source>
        <strain evidence="4">F-4157</strain>
    </source>
</reference>
<dbReference type="InterPro" id="IPR013087">
    <property type="entry name" value="Znf_C2H2_type"/>
</dbReference>
<proteinExistence type="predicted"/>
<accession>W9CEK3</accession>
<dbReference type="Gene3D" id="3.30.160.60">
    <property type="entry name" value="Classic Zinc Finger"/>
    <property type="match status" value="1"/>
</dbReference>
<feature type="domain" description="C2H2-type" evidence="2">
    <location>
        <begin position="14"/>
        <end position="44"/>
    </location>
</feature>
<gene>
    <name evidence="3" type="ORF">SBOR_6641</name>
</gene>
<dbReference type="AlphaFoldDB" id="W9CEK3"/>
<dbReference type="Proteomes" id="UP000019487">
    <property type="component" value="Unassembled WGS sequence"/>
</dbReference>
<keyword evidence="1" id="KW-0863">Zinc-finger</keyword>
<keyword evidence="4" id="KW-1185">Reference proteome</keyword>
<keyword evidence="1" id="KW-0479">Metal-binding</keyword>
<sequence>MAQSRSQNQSGASFHCGYFGCSKTFTRRTGARRHETTVHGDKKYCCHEPDCNYRGGKRRNDFQKHMKDKHPGHDDHLFIPDNFSNAQESQSSVVNYCQSPEIKYASQASEVVTQMSPLPSIDSDPRFNSIDLHKRSLAPTIVPQPSAGISHFNGNTISSSTMSLRPLDLRTFQVVSPPRSEFESTPTTTTAIGSAWGQVHPSTMGDLGSILQDINGADVENEYEAYDGEYDLSRYEQQANSYFYKW</sequence>
<dbReference type="STRING" id="1432307.W9CEK3"/>
<evidence type="ECO:0000256" key="1">
    <source>
        <dbReference type="PROSITE-ProRule" id="PRU00042"/>
    </source>
</evidence>
<organism evidence="3 4">
    <name type="scientific">Sclerotinia borealis (strain F-4128)</name>
    <dbReference type="NCBI Taxonomy" id="1432307"/>
    <lineage>
        <taxon>Eukaryota</taxon>
        <taxon>Fungi</taxon>
        <taxon>Dikarya</taxon>
        <taxon>Ascomycota</taxon>
        <taxon>Pezizomycotina</taxon>
        <taxon>Leotiomycetes</taxon>
        <taxon>Helotiales</taxon>
        <taxon>Sclerotiniaceae</taxon>
        <taxon>Sclerotinia</taxon>
    </lineage>
</organism>
<dbReference type="SMART" id="SM00355">
    <property type="entry name" value="ZnF_C2H2"/>
    <property type="match status" value="2"/>
</dbReference>
<evidence type="ECO:0000313" key="3">
    <source>
        <dbReference type="EMBL" id="ESZ92975.1"/>
    </source>
</evidence>
<protein>
    <recommendedName>
        <fullName evidence="2">C2H2-type domain-containing protein</fullName>
    </recommendedName>
</protein>
<dbReference type="PROSITE" id="PS50157">
    <property type="entry name" value="ZINC_FINGER_C2H2_2"/>
    <property type="match status" value="1"/>
</dbReference>
<dbReference type="GO" id="GO:0008270">
    <property type="term" value="F:zinc ion binding"/>
    <property type="evidence" value="ECO:0007669"/>
    <property type="project" value="UniProtKB-KW"/>
</dbReference>
<name>W9CEK3_SCLBF</name>